<accession>A0A4P5ZKE6</accession>
<dbReference type="SUPFAM" id="SSF109604">
    <property type="entry name" value="HD-domain/PDEase-like"/>
    <property type="match status" value="1"/>
</dbReference>
<comment type="caution">
    <text evidence="2">The sequence shown here is derived from an EMBL/GenBank/DDBJ whole genome shotgun (WGS) entry which is preliminary data.</text>
</comment>
<dbReference type="AlphaFoldDB" id="A0A4P5ZKE6"/>
<evidence type="ECO:0000313" key="3">
    <source>
        <dbReference type="Proteomes" id="UP000299794"/>
    </source>
</evidence>
<dbReference type="Gene3D" id="1.10.3210.10">
    <property type="entry name" value="Hypothetical protein af1432"/>
    <property type="match status" value="1"/>
</dbReference>
<gene>
    <name evidence="2" type="ORF">PA905_16420</name>
</gene>
<reference evidence="3" key="1">
    <citation type="submission" date="2019-02" db="EMBL/GenBank/DDBJ databases">
        <title>Draft genome sequence of Planktothrix agardhii NIES-905.</title>
        <authorList>
            <person name="Yamaguchi H."/>
            <person name="Suzuki S."/>
            <person name="Kawachi M."/>
        </authorList>
    </citation>
    <scope>NUCLEOTIDE SEQUENCE [LARGE SCALE GENOMIC DNA]</scope>
    <source>
        <strain evidence="3">CCAP 1459/11A</strain>
    </source>
</reference>
<dbReference type="RefSeq" id="WP_141294084.1">
    <property type="nucleotide sequence ID" value="NZ_BJCD01000037.1"/>
</dbReference>
<dbReference type="Pfam" id="PF01966">
    <property type="entry name" value="HD"/>
    <property type="match status" value="1"/>
</dbReference>
<evidence type="ECO:0000259" key="1">
    <source>
        <dbReference type="Pfam" id="PF01966"/>
    </source>
</evidence>
<evidence type="ECO:0000313" key="2">
    <source>
        <dbReference type="EMBL" id="GDZ93802.1"/>
    </source>
</evidence>
<organism evidence="2 3">
    <name type="scientific">Planktothrix agardhii CCAP 1459/11A</name>
    <dbReference type="NCBI Taxonomy" id="282420"/>
    <lineage>
        <taxon>Bacteria</taxon>
        <taxon>Bacillati</taxon>
        <taxon>Cyanobacteriota</taxon>
        <taxon>Cyanophyceae</taxon>
        <taxon>Oscillatoriophycideae</taxon>
        <taxon>Oscillatoriales</taxon>
        <taxon>Microcoleaceae</taxon>
        <taxon>Planktothrix</taxon>
    </lineage>
</organism>
<proteinExistence type="predicted"/>
<name>A0A4P5ZKE6_PLAAG</name>
<dbReference type="Proteomes" id="UP000299794">
    <property type="component" value="Unassembled WGS sequence"/>
</dbReference>
<feature type="domain" description="HD" evidence="1">
    <location>
        <begin position="30"/>
        <end position="127"/>
    </location>
</feature>
<sequence>MVIQKRIPLLEQILEQWKGTIGSQYQPYKNHVYRVVNFCLILHQSTQDDQEKFVIAGCFHDIGIWTDNTVDYLEPSIEVAKKYLQDNGKEQWSKEIELMIDQHHKIRRYRDSQYALVEVFRKADWIDVSMGKRSFDLSKNDIQKVLDTFPNLGFHENLLHLGKTELLAHRRNPLPMMKW</sequence>
<protein>
    <recommendedName>
        <fullName evidence="1">HD domain-containing protein</fullName>
    </recommendedName>
</protein>
<dbReference type="EMBL" id="BJCD01000037">
    <property type="protein sequence ID" value="GDZ93802.1"/>
    <property type="molecule type" value="Genomic_DNA"/>
</dbReference>
<dbReference type="InterPro" id="IPR006674">
    <property type="entry name" value="HD_domain"/>
</dbReference>